<keyword evidence="2" id="KW-0678">Repressor</keyword>
<dbReference type="Proteomes" id="UP001327986">
    <property type="component" value="Chromosome"/>
</dbReference>
<dbReference type="PANTHER" id="PTHR21043">
    <property type="entry name" value="IOJAP SUPERFAMILY ORTHOLOG"/>
    <property type="match status" value="1"/>
</dbReference>
<reference evidence="3" key="1">
    <citation type="submission" date="2023-12" db="EMBL/GenBank/DDBJ databases">
        <title>Isolation of organohalide respiring bacteria Dehalococcoides mccartyi strain GPTCE1 in groundwater collected near a chemical plant in Suzhou, China.</title>
        <authorList>
            <person name="Liu G."/>
        </authorList>
    </citation>
    <scope>NUCLEOTIDE SEQUENCE</scope>
    <source>
        <strain evidence="3">GPTCE1</strain>
    </source>
</reference>
<dbReference type="GO" id="GO:0043023">
    <property type="term" value="F:ribosomal large subunit binding"/>
    <property type="evidence" value="ECO:0007669"/>
    <property type="project" value="TreeGrafter"/>
</dbReference>
<dbReference type="GO" id="GO:0090071">
    <property type="term" value="P:negative regulation of ribosome biogenesis"/>
    <property type="evidence" value="ECO:0007669"/>
    <property type="project" value="UniProtKB-UniRule"/>
</dbReference>
<keyword evidence="2" id="KW-0810">Translation regulation</keyword>
<dbReference type="InterPro" id="IPR004394">
    <property type="entry name" value="Iojap/RsfS/C7orf30"/>
</dbReference>
<evidence type="ECO:0000256" key="1">
    <source>
        <dbReference type="ARBA" id="ARBA00010574"/>
    </source>
</evidence>
<comment type="subcellular location">
    <subcellularLocation>
        <location evidence="2">Cytoplasm</location>
    </subcellularLocation>
</comment>
<comment type="subunit">
    <text evidence="2">Interacts with ribosomal protein uL14 (rplN).</text>
</comment>
<comment type="function">
    <text evidence="2">Functions as a ribosomal silencing factor. Interacts with ribosomal protein uL14 (rplN), blocking formation of intersubunit bridge B8. Prevents association of the 30S and 50S ribosomal subunits and the formation of functional ribosomes, thus repressing translation.</text>
</comment>
<sequence length="116" mass="13081">MHLESIDIARQMVSIASEKQAEDIVLLDVRELVSYCDYFVLMSGASGRQLSAIADTVEKTFKPLKIGPRHREGDADSGWILLDFGGVIAHIFTPEIRSYYKLDRLWENAPKLVSVQ</sequence>
<accession>A0AB38ZBH3</accession>
<dbReference type="Gene3D" id="3.30.460.10">
    <property type="entry name" value="Beta Polymerase, domain 2"/>
    <property type="match status" value="1"/>
</dbReference>
<dbReference type="EMBL" id="CP141531">
    <property type="protein sequence ID" value="WRO07929.1"/>
    <property type="molecule type" value="Genomic_DNA"/>
</dbReference>
<dbReference type="GO" id="GO:0017148">
    <property type="term" value="P:negative regulation of translation"/>
    <property type="evidence" value="ECO:0007669"/>
    <property type="project" value="UniProtKB-UniRule"/>
</dbReference>
<evidence type="ECO:0000256" key="2">
    <source>
        <dbReference type="HAMAP-Rule" id="MF_01477"/>
    </source>
</evidence>
<name>A0AB38ZBH3_9CHLR</name>
<dbReference type="HAMAP" id="MF_01477">
    <property type="entry name" value="Iojap_RsfS"/>
    <property type="match status" value="1"/>
</dbReference>
<keyword evidence="2" id="KW-0963">Cytoplasm</keyword>
<comment type="similarity">
    <text evidence="1 2">Belongs to the Iojap/RsfS family.</text>
</comment>
<evidence type="ECO:0000313" key="4">
    <source>
        <dbReference type="Proteomes" id="UP001327986"/>
    </source>
</evidence>
<dbReference type="GO" id="GO:0042256">
    <property type="term" value="P:cytosolic ribosome assembly"/>
    <property type="evidence" value="ECO:0007669"/>
    <property type="project" value="UniProtKB-UniRule"/>
</dbReference>
<evidence type="ECO:0000313" key="3">
    <source>
        <dbReference type="EMBL" id="WRO07929.1"/>
    </source>
</evidence>
<dbReference type="Pfam" id="PF02410">
    <property type="entry name" value="RsfS"/>
    <property type="match status" value="1"/>
</dbReference>
<gene>
    <name evidence="2 3" type="primary">rsfS</name>
    <name evidence="3" type="ORF">VLL09_03305</name>
</gene>
<dbReference type="GeneID" id="3230271"/>
<dbReference type="NCBIfam" id="TIGR00090">
    <property type="entry name" value="rsfS_iojap_ybeB"/>
    <property type="match status" value="1"/>
</dbReference>
<dbReference type="AlphaFoldDB" id="A0AB38ZBH3"/>
<dbReference type="InterPro" id="IPR043519">
    <property type="entry name" value="NT_sf"/>
</dbReference>
<organism evidence="3 4">
    <name type="scientific">Dehalococcoides mccartyi</name>
    <dbReference type="NCBI Taxonomy" id="61435"/>
    <lineage>
        <taxon>Bacteria</taxon>
        <taxon>Bacillati</taxon>
        <taxon>Chloroflexota</taxon>
        <taxon>Dehalococcoidia</taxon>
        <taxon>Dehalococcoidales</taxon>
        <taxon>Dehalococcoidaceae</taxon>
        <taxon>Dehalococcoides</taxon>
    </lineage>
</organism>
<dbReference type="GO" id="GO:0005737">
    <property type="term" value="C:cytoplasm"/>
    <property type="evidence" value="ECO:0007669"/>
    <property type="project" value="UniProtKB-SubCell"/>
</dbReference>
<dbReference type="SUPFAM" id="SSF81301">
    <property type="entry name" value="Nucleotidyltransferase"/>
    <property type="match status" value="1"/>
</dbReference>
<protein>
    <recommendedName>
        <fullName evidence="2">Ribosomal silencing factor RsfS</fullName>
    </recommendedName>
</protein>
<proteinExistence type="inferred from homology"/>
<dbReference type="PANTHER" id="PTHR21043:SF0">
    <property type="entry name" value="MITOCHONDRIAL ASSEMBLY OF RIBOSOMAL LARGE SUBUNIT PROTEIN 1"/>
    <property type="match status" value="1"/>
</dbReference>
<dbReference type="RefSeq" id="WP_233417659.1">
    <property type="nucleotide sequence ID" value="NZ_CP141531.1"/>
</dbReference>